<reference evidence="2" key="1">
    <citation type="journal article" date="2022" name="Int. J. Mol. Sci.">
        <title>Draft Genome of Tanacetum Coccineum: Genomic Comparison of Closely Related Tanacetum-Family Plants.</title>
        <authorList>
            <person name="Yamashiro T."/>
            <person name="Shiraishi A."/>
            <person name="Nakayama K."/>
            <person name="Satake H."/>
        </authorList>
    </citation>
    <scope>NUCLEOTIDE SEQUENCE</scope>
</reference>
<accession>A0ABQ4ZFY7</accession>
<feature type="region of interest" description="Disordered" evidence="1">
    <location>
        <begin position="180"/>
        <end position="199"/>
    </location>
</feature>
<feature type="region of interest" description="Disordered" evidence="1">
    <location>
        <begin position="252"/>
        <end position="286"/>
    </location>
</feature>
<gene>
    <name evidence="2" type="ORF">Tco_0770449</name>
</gene>
<reference evidence="2" key="2">
    <citation type="submission" date="2022-01" db="EMBL/GenBank/DDBJ databases">
        <authorList>
            <person name="Yamashiro T."/>
            <person name="Shiraishi A."/>
            <person name="Satake H."/>
            <person name="Nakayama K."/>
        </authorList>
    </citation>
    <scope>NUCLEOTIDE SEQUENCE</scope>
</reference>
<dbReference type="EMBL" id="BQNB010011227">
    <property type="protein sequence ID" value="GJS87813.1"/>
    <property type="molecule type" value="Genomic_DNA"/>
</dbReference>
<evidence type="ECO:0000313" key="3">
    <source>
        <dbReference type="Proteomes" id="UP001151760"/>
    </source>
</evidence>
<keyword evidence="3" id="KW-1185">Reference proteome</keyword>
<feature type="compositionally biased region" description="Polar residues" evidence="1">
    <location>
        <begin position="181"/>
        <end position="199"/>
    </location>
</feature>
<proteinExistence type="predicted"/>
<sequence>MLSGEKLKGPAVEDLAVQLLLDFQKGSKSNRLKSLKQNKQAVAGEGSSVAHNKYYDLSDTDSDAILYSSSSDKIEESANETDDADKSNMDVSDDNLEGDDDDTGYGVFMHNKSTATPNSTYLSLTVTSSSLDFIQTFLDETLANELMDFISAYVVPLGTHVDVLATKTLLQEMFPDENAHHLSSPTATKTSYPTTYPQPSSLQAKAKKLMQKAKNNMRKINFKKAVTPKFREYDQKLEAFTNFNVSKAFEKAVHAKDPPNNREGENRKKCQKDVGEPSSRSSRRNKSFMVHAQFDTPAIQPLDPEDKYIQTRLNLEWYTKLGFAGVAKRKTTWFDLLLKSDIDQNENHILGPSTIVIAMKIKAIIQKDELTITYLEEENYTKNYVARYYKQGIEDMISDRWCKETHRYIFEALNVRRSDDKEHEFSYADLPRLSLNDIEDM</sequence>
<feature type="region of interest" description="Disordered" evidence="1">
    <location>
        <begin position="70"/>
        <end position="100"/>
    </location>
</feature>
<name>A0ABQ4ZFY7_9ASTR</name>
<dbReference type="Proteomes" id="UP001151760">
    <property type="component" value="Unassembled WGS sequence"/>
</dbReference>
<comment type="caution">
    <text evidence="2">The sequence shown here is derived from an EMBL/GenBank/DDBJ whole genome shotgun (WGS) entry which is preliminary data.</text>
</comment>
<evidence type="ECO:0000313" key="2">
    <source>
        <dbReference type="EMBL" id="GJS87813.1"/>
    </source>
</evidence>
<organism evidence="2 3">
    <name type="scientific">Tanacetum coccineum</name>
    <dbReference type="NCBI Taxonomy" id="301880"/>
    <lineage>
        <taxon>Eukaryota</taxon>
        <taxon>Viridiplantae</taxon>
        <taxon>Streptophyta</taxon>
        <taxon>Embryophyta</taxon>
        <taxon>Tracheophyta</taxon>
        <taxon>Spermatophyta</taxon>
        <taxon>Magnoliopsida</taxon>
        <taxon>eudicotyledons</taxon>
        <taxon>Gunneridae</taxon>
        <taxon>Pentapetalae</taxon>
        <taxon>asterids</taxon>
        <taxon>campanulids</taxon>
        <taxon>Asterales</taxon>
        <taxon>Asteraceae</taxon>
        <taxon>Asteroideae</taxon>
        <taxon>Anthemideae</taxon>
        <taxon>Anthemidinae</taxon>
        <taxon>Tanacetum</taxon>
    </lineage>
</organism>
<evidence type="ECO:0000256" key="1">
    <source>
        <dbReference type="SAM" id="MobiDB-lite"/>
    </source>
</evidence>
<feature type="compositionally biased region" description="Basic and acidic residues" evidence="1">
    <location>
        <begin position="252"/>
        <end position="275"/>
    </location>
</feature>
<feature type="compositionally biased region" description="Acidic residues" evidence="1">
    <location>
        <begin position="91"/>
        <end position="100"/>
    </location>
</feature>
<protein>
    <submittedName>
        <fullName evidence="2">Uncharacterized protein</fullName>
    </submittedName>
</protein>